<keyword evidence="2" id="KW-0812">Transmembrane</keyword>
<protein>
    <recommendedName>
        <fullName evidence="6">Osteopetrosis-associated transmembrane protein 1</fullName>
    </recommendedName>
</protein>
<dbReference type="InterPro" id="IPR019172">
    <property type="entry name" value="Osteopetrosis-assoc_TM_1"/>
</dbReference>
<keyword evidence="5" id="KW-1185">Reference proteome</keyword>
<dbReference type="PANTHER" id="PTHR15644:SF2">
    <property type="entry name" value="OSTEOPETROSIS-ASSOCIATED TRANSMEMBRANE PROTEIN 1"/>
    <property type="match status" value="1"/>
</dbReference>
<evidence type="ECO:0000313" key="5">
    <source>
        <dbReference type="Proteomes" id="UP001107558"/>
    </source>
</evidence>
<feature type="transmembrane region" description="Helical" evidence="2">
    <location>
        <begin position="226"/>
        <end position="248"/>
    </location>
</feature>
<proteinExistence type="predicted"/>
<keyword evidence="2" id="KW-0472">Membrane</keyword>
<dbReference type="PANTHER" id="PTHR15644">
    <property type="entry name" value="OSTEOPETROSIS ASSOCIATED TRANSMEMBRANE PROTEIN 1"/>
    <property type="match status" value="1"/>
</dbReference>
<accession>A0A9J6C170</accession>
<evidence type="ECO:0008006" key="6">
    <source>
        <dbReference type="Google" id="ProtNLM"/>
    </source>
</evidence>
<keyword evidence="2" id="KW-1133">Transmembrane helix</keyword>
<dbReference type="EMBL" id="JADBJN010000002">
    <property type="protein sequence ID" value="KAG5675563.1"/>
    <property type="molecule type" value="Genomic_DNA"/>
</dbReference>
<reference evidence="4" key="1">
    <citation type="submission" date="2021-03" db="EMBL/GenBank/DDBJ databases">
        <title>Chromosome level genome of the anhydrobiotic midge Polypedilum vanderplanki.</title>
        <authorList>
            <person name="Yoshida Y."/>
            <person name="Kikawada T."/>
            <person name="Gusev O."/>
        </authorList>
    </citation>
    <scope>NUCLEOTIDE SEQUENCE</scope>
    <source>
        <strain evidence="4">NIAS01</strain>
        <tissue evidence="4">Whole body or cell culture</tissue>
    </source>
</reference>
<keyword evidence="3" id="KW-0732">Signal</keyword>
<evidence type="ECO:0000256" key="3">
    <source>
        <dbReference type="SAM" id="SignalP"/>
    </source>
</evidence>
<feature type="chain" id="PRO_5039890510" description="Osteopetrosis-associated transmembrane protein 1" evidence="3">
    <location>
        <begin position="21"/>
        <end position="297"/>
    </location>
</feature>
<dbReference type="GO" id="GO:0005829">
    <property type="term" value="C:cytosol"/>
    <property type="evidence" value="ECO:0007669"/>
    <property type="project" value="TreeGrafter"/>
</dbReference>
<evidence type="ECO:0000313" key="4">
    <source>
        <dbReference type="EMBL" id="KAG5675563.1"/>
    </source>
</evidence>
<dbReference type="Pfam" id="PF09777">
    <property type="entry name" value="OSTMP1"/>
    <property type="match status" value="1"/>
</dbReference>
<dbReference type="AlphaFoldDB" id="A0A9J6C170"/>
<feature type="signal peptide" evidence="3">
    <location>
        <begin position="1"/>
        <end position="20"/>
    </location>
</feature>
<name>A0A9J6C170_POLVA</name>
<evidence type="ECO:0000256" key="1">
    <source>
        <dbReference type="SAM" id="MobiDB-lite"/>
    </source>
</evidence>
<evidence type="ECO:0000256" key="2">
    <source>
        <dbReference type="SAM" id="Phobius"/>
    </source>
</evidence>
<dbReference type="Proteomes" id="UP001107558">
    <property type="component" value="Chromosome 2"/>
</dbReference>
<feature type="compositionally biased region" description="Low complexity" evidence="1">
    <location>
        <begin position="278"/>
        <end position="287"/>
    </location>
</feature>
<feature type="region of interest" description="Disordered" evidence="1">
    <location>
        <begin position="269"/>
        <end position="297"/>
    </location>
</feature>
<organism evidence="4 5">
    <name type="scientific">Polypedilum vanderplanki</name>
    <name type="common">Sleeping chironomid midge</name>
    <dbReference type="NCBI Taxonomy" id="319348"/>
    <lineage>
        <taxon>Eukaryota</taxon>
        <taxon>Metazoa</taxon>
        <taxon>Ecdysozoa</taxon>
        <taxon>Arthropoda</taxon>
        <taxon>Hexapoda</taxon>
        <taxon>Insecta</taxon>
        <taxon>Pterygota</taxon>
        <taxon>Neoptera</taxon>
        <taxon>Endopterygota</taxon>
        <taxon>Diptera</taxon>
        <taxon>Nematocera</taxon>
        <taxon>Chironomoidea</taxon>
        <taxon>Chironomidae</taxon>
        <taxon>Chironominae</taxon>
        <taxon>Polypedilum</taxon>
        <taxon>Polypedilum</taxon>
    </lineage>
</organism>
<comment type="caution">
    <text evidence="4">The sequence shown here is derived from an EMBL/GenBank/DDBJ whole genome shotgun (WGS) entry which is preliminary data.</text>
</comment>
<gene>
    <name evidence="4" type="ORF">PVAND_005458</name>
</gene>
<sequence>MKLIIISGVFAIFLITFSSAFESNKGKGNCFQNYDLNHTMPCSQIYNIFNKCTGKFIEVALNTSDPFKLCTDKHAYKSHRNLKLFFNLLSTSQDHNTTCSDIYMNKNSMGIVSKINSFANSLWDNAFCDDCYVNTTAISQNYSDYANQIFKLKQEYTNCTKNYNNNQSVICTECEDIYTQMNIIFNHHKEKFGNICFDIEDIVNKTRIEWSTKFKCCKDKKDSLTAFYSLFSTILTLAVFFYGSVYCFGSRNSIVETIDANHIVNNSTTTVSDRNAPSSSQSSSSSSNVKPKESINP</sequence>
<dbReference type="OrthoDB" id="8021850at2759"/>